<dbReference type="EMBL" id="JAICBX010000004">
    <property type="protein sequence ID" value="MBW8639451.1"/>
    <property type="molecule type" value="Genomic_DNA"/>
</dbReference>
<dbReference type="InterPro" id="IPR051263">
    <property type="entry name" value="C-type_cytochrome_biogenesis"/>
</dbReference>
<evidence type="ECO:0000313" key="3">
    <source>
        <dbReference type="EMBL" id="MBW8639451.1"/>
    </source>
</evidence>
<proteinExistence type="predicted"/>
<organism evidence="3 4">
    <name type="scientific">Flavimaribacter sediminis</name>
    <dbReference type="NCBI Taxonomy" id="2865987"/>
    <lineage>
        <taxon>Bacteria</taxon>
        <taxon>Pseudomonadati</taxon>
        <taxon>Pseudomonadota</taxon>
        <taxon>Alphaproteobacteria</taxon>
        <taxon>Hyphomicrobiales</taxon>
        <taxon>Rhizobiaceae</taxon>
        <taxon>Flavimaribacter</taxon>
    </lineage>
</organism>
<dbReference type="PANTHER" id="PTHR47870">
    <property type="entry name" value="CYTOCHROME C-TYPE BIOGENESIS PROTEIN CCMH"/>
    <property type="match status" value="1"/>
</dbReference>
<evidence type="ECO:0000256" key="1">
    <source>
        <dbReference type="ARBA" id="ARBA00004196"/>
    </source>
</evidence>
<dbReference type="AlphaFoldDB" id="A0AAE2ZR88"/>
<dbReference type="PANTHER" id="PTHR47870:SF1">
    <property type="entry name" value="CYTOCHROME C-TYPE BIOGENESIS PROTEIN CCMH"/>
    <property type="match status" value="1"/>
</dbReference>
<sequence>MTVAVAIVLLAPVMRRETRGVADRDFDAEVYRDQLSEIERDIESGLISAEEAEYARAEVGRRLIKASRGADATRKAGGGAARITGWVVVIALPLIAIGGYLSLGSPGTPALPLSARMQATPENADLAMLIKRAEDYLASNPDDGRGWDVLAPIYLESGRIADAEIAYANAIRLLGSSAQRQVGLGQALFAKSGGIVTAEAQAAFGEVQKFAPGEPFSAYFLALGLAQEGRRQEAAAAFRAMVDNAPADASWLPAVRRQLAELGDGAAPEQTLPGPTREDVAAAEEMTDEERGQMIEGMVASLDARLRDEPDDLQGWKRLIRSYMVLGRPGDAEGALERALAAFDGETDAMRELQEAAIEAGVQPEERVQ</sequence>
<protein>
    <submittedName>
        <fullName evidence="3">C-type cytochrome biogenesis protein CcmI</fullName>
    </submittedName>
</protein>
<comment type="subcellular location">
    <subcellularLocation>
        <location evidence="1">Cell envelope</location>
    </subcellularLocation>
</comment>
<reference evidence="3" key="1">
    <citation type="submission" date="2021-08" db="EMBL/GenBank/DDBJ databases">
        <title>Hoeflea bacterium WL0058 sp. nov., isolated from the sediment.</title>
        <authorList>
            <person name="Wang L."/>
            <person name="Zhang D."/>
        </authorList>
    </citation>
    <scope>NUCLEOTIDE SEQUENCE</scope>
    <source>
        <strain evidence="3">WL0058</strain>
    </source>
</reference>
<dbReference type="InterPro" id="IPR017560">
    <property type="entry name" value="Cyt_c_biogenesis_CcmI"/>
</dbReference>
<dbReference type="GO" id="GO:0017004">
    <property type="term" value="P:cytochrome complex assembly"/>
    <property type="evidence" value="ECO:0007669"/>
    <property type="project" value="UniProtKB-KW"/>
</dbReference>
<dbReference type="Gene3D" id="1.25.40.10">
    <property type="entry name" value="Tetratricopeptide repeat domain"/>
    <property type="match status" value="2"/>
</dbReference>
<evidence type="ECO:0000313" key="4">
    <source>
        <dbReference type="Proteomes" id="UP001196509"/>
    </source>
</evidence>
<gene>
    <name evidence="3" type="primary">ccmI</name>
    <name evidence="3" type="ORF">K1W69_19810</name>
</gene>
<evidence type="ECO:0000256" key="2">
    <source>
        <dbReference type="ARBA" id="ARBA00022748"/>
    </source>
</evidence>
<name>A0AAE2ZR88_9HYPH</name>
<keyword evidence="4" id="KW-1185">Reference proteome</keyword>
<dbReference type="GO" id="GO:0030313">
    <property type="term" value="C:cell envelope"/>
    <property type="evidence" value="ECO:0007669"/>
    <property type="project" value="UniProtKB-SubCell"/>
</dbReference>
<keyword evidence="2" id="KW-0201">Cytochrome c-type biogenesis</keyword>
<dbReference type="InterPro" id="IPR011990">
    <property type="entry name" value="TPR-like_helical_dom_sf"/>
</dbReference>
<dbReference type="GO" id="GO:0005886">
    <property type="term" value="C:plasma membrane"/>
    <property type="evidence" value="ECO:0007669"/>
    <property type="project" value="TreeGrafter"/>
</dbReference>
<comment type="caution">
    <text evidence="3">The sequence shown here is derived from an EMBL/GenBank/DDBJ whole genome shotgun (WGS) entry which is preliminary data.</text>
</comment>
<accession>A0AAE2ZR88</accession>
<dbReference type="SUPFAM" id="SSF48452">
    <property type="entry name" value="TPR-like"/>
    <property type="match status" value="1"/>
</dbReference>
<dbReference type="Proteomes" id="UP001196509">
    <property type="component" value="Unassembled WGS sequence"/>
</dbReference>
<dbReference type="NCBIfam" id="TIGR03142">
    <property type="entry name" value="cytochro_ccmI"/>
    <property type="match status" value="1"/>
</dbReference>